<dbReference type="EMBL" id="CAJPEV010000841">
    <property type="protein sequence ID" value="CAG0888994.1"/>
    <property type="molecule type" value="Genomic_DNA"/>
</dbReference>
<evidence type="ECO:0000313" key="1">
    <source>
        <dbReference type="EMBL" id="CAD7245376.1"/>
    </source>
</evidence>
<sequence length="137" mass="16338">MSHSFHEVTMTYPMRGIRKSNLKLIHNLIPRIPFPIDQDFYVSPTFQDMLNRTGDGKPLNWRKSLQKYYYREEWEVFAIKNHSEIEIPPPWRDAVRKDLERDLLAWQRDTGDPWLCFPNGVLIGQKCLPLLNDLRDP</sequence>
<proteinExistence type="predicted"/>
<reference evidence="1" key="1">
    <citation type="submission" date="2020-11" db="EMBL/GenBank/DDBJ databases">
        <authorList>
            <person name="Tran Van P."/>
        </authorList>
    </citation>
    <scope>NUCLEOTIDE SEQUENCE</scope>
</reference>
<evidence type="ECO:0000313" key="2">
    <source>
        <dbReference type="Proteomes" id="UP000677054"/>
    </source>
</evidence>
<dbReference type="OrthoDB" id="10012954at2759"/>
<dbReference type="Proteomes" id="UP000677054">
    <property type="component" value="Unassembled WGS sequence"/>
</dbReference>
<dbReference type="SUPFAM" id="SSF53649">
    <property type="entry name" value="Alkaline phosphatase-like"/>
    <property type="match status" value="1"/>
</dbReference>
<gene>
    <name evidence="1" type="ORF">DSTB1V02_LOCUS5249</name>
</gene>
<keyword evidence="2" id="KW-1185">Reference proteome</keyword>
<dbReference type="EMBL" id="LR900358">
    <property type="protein sequence ID" value="CAD7245376.1"/>
    <property type="molecule type" value="Genomic_DNA"/>
</dbReference>
<dbReference type="InterPro" id="IPR017850">
    <property type="entry name" value="Alkaline_phosphatase_core_sf"/>
</dbReference>
<organism evidence="1">
    <name type="scientific">Darwinula stevensoni</name>
    <dbReference type="NCBI Taxonomy" id="69355"/>
    <lineage>
        <taxon>Eukaryota</taxon>
        <taxon>Metazoa</taxon>
        <taxon>Ecdysozoa</taxon>
        <taxon>Arthropoda</taxon>
        <taxon>Crustacea</taxon>
        <taxon>Oligostraca</taxon>
        <taxon>Ostracoda</taxon>
        <taxon>Podocopa</taxon>
        <taxon>Podocopida</taxon>
        <taxon>Darwinulocopina</taxon>
        <taxon>Darwinuloidea</taxon>
        <taxon>Darwinulidae</taxon>
        <taxon>Darwinula</taxon>
    </lineage>
</organism>
<dbReference type="Gene3D" id="3.40.720.10">
    <property type="entry name" value="Alkaline Phosphatase, subunit A"/>
    <property type="match status" value="1"/>
</dbReference>
<name>A0A7R8X7C1_9CRUS</name>
<accession>A0A7R8X7C1</accession>
<dbReference type="AlphaFoldDB" id="A0A7R8X7C1"/>
<protein>
    <submittedName>
        <fullName evidence="1">Uncharacterized protein</fullName>
    </submittedName>
</protein>